<evidence type="ECO:0000256" key="5">
    <source>
        <dbReference type="ARBA" id="ARBA00022792"/>
    </source>
</evidence>
<evidence type="ECO:0000256" key="2">
    <source>
        <dbReference type="ARBA" id="ARBA00008554"/>
    </source>
</evidence>
<comment type="function">
    <text evidence="9">Component of the ubiquinol-cytochrome c oxidoreductase, a multisubunit transmembrane complex that is part of the mitochondrial electron transport chain which drives oxidative phosphorylation.</text>
</comment>
<proteinExistence type="inferred from homology"/>
<comment type="similarity">
    <text evidence="2 9">Belongs to the UQCRB/QCR7 family.</text>
</comment>
<dbReference type="GO" id="GO:0045275">
    <property type="term" value="C:respiratory chain complex III"/>
    <property type="evidence" value="ECO:0007669"/>
    <property type="project" value="InterPro"/>
</dbReference>
<dbReference type="InterPro" id="IPR036544">
    <property type="entry name" value="QCR7_sf"/>
</dbReference>
<dbReference type="FunFam" id="1.10.1090.10:FF:000001">
    <property type="entry name" value="Cytochrome b-c1 complex subunit 7"/>
    <property type="match status" value="1"/>
</dbReference>
<evidence type="ECO:0000256" key="1">
    <source>
        <dbReference type="ARBA" id="ARBA00004443"/>
    </source>
</evidence>
<dbReference type="EMBL" id="CDPU01000019">
    <property type="protein sequence ID" value="CEO50617.1"/>
    <property type="molecule type" value="Genomic_DNA"/>
</dbReference>
<keyword evidence="8 9" id="KW-0472">Membrane</keyword>
<dbReference type="PIRSF" id="PIRSF000022">
    <property type="entry name" value="Bc1_14K"/>
    <property type="match status" value="1"/>
</dbReference>
<reference evidence="11" key="2">
    <citation type="submission" date="2020-10" db="EMBL/GenBank/DDBJ databases">
        <title>High-Quality Genome Resource of Clonostachys rosea strain S41 by Oxford Nanopore Long-Read Sequencing.</title>
        <authorList>
            <person name="Wang H."/>
        </authorList>
    </citation>
    <scope>NUCLEOTIDE SEQUENCE</scope>
    <source>
        <strain evidence="11">S41</strain>
    </source>
</reference>
<evidence type="ECO:0000256" key="7">
    <source>
        <dbReference type="ARBA" id="ARBA00023128"/>
    </source>
</evidence>
<name>A0A0B7K4X3_BIOOC</name>
<keyword evidence="6 9" id="KW-0249">Electron transport</keyword>
<evidence type="ECO:0000313" key="10">
    <source>
        <dbReference type="EMBL" id="CEO50617.1"/>
    </source>
</evidence>
<keyword evidence="7 9" id="KW-0496">Mitochondrion</keyword>
<dbReference type="Proteomes" id="UP000616885">
    <property type="component" value="Unassembled WGS sequence"/>
</dbReference>
<reference evidence="10" key="1">
    <citation type="submission" date="2015-01" db="EMBL/GenBank/DDBJ databases">
        <authorList>
            <person name="Durling Mikael"/>
        </authorList>
    </citation>
    <scope>NUCLEOTIDE SEQUENCE</scope>
</reference>
<gene>
    <name evidence="10" type="ORF">BN869_000006675_1</name>
    <name evidence="11" type="ORF">IM811_009962</name>
</gene>
<accession>A0A0B7K4X3</accession>
<comment type="subcellular location">
    <subcellularLocation>
        <location evidence="1">Mitochondrion inner membrane</location>
        <topology evidence="1">Peripheral membrane protein</topology>
        <orientation evidence="1">Matrix side</orientation>
    </subcellularLocation>
</comment>
<dbReference type="Gene3D" id="1.10.1090.10">
    <property type="entry name" value="Cytochrome b-c1 complex subunit 7"/>
    <property type="match status" value="1"/>
</dbReference>
<dbReference type="SUPFAM" id="SSF81524">
    <property type="entry name" value="14 kDa protein of cytochrome bc1 complex (Ubiquinol-cytochrome c reductase)"/>
    <property type="match status" value="1"/>
</dbReference>
<evidence type="ECO:0000256" key="6">
    <source>
        <dbReference type="ARBA" id="ARBA00022982"/>
    </source>
</evidence>
<dbReference type="PANTHER" id="PTHR12022">
    <property type="entry name" value="UBIQUINOL-CYTOCHROME C REDUCTASE COMPLEX 14 KD PROTEIN"/>
    <property type="match status" value="1"/>
</dbReference>
<dbReference type="GO" id="GO:0005743">
    <property type="term" value="C:mitochondrial inner membrane"/>
    <property type="evidence" value="ECO:0007669"/>
    <property type="project" value="UniProtKB-SubCell"/>
</dbReference>
<protein>
    <recommendedName>
        <fullName evidence="9">Cytochrome b-c1 complex subunit 7</fullName>
    </recommendedName>
</protein>
<keyword evidence="5 9" id="KW-0999">Mitochondrion inner membrane</keyword>
<keyword evidence="3 9" id="KW-0813">Transport</keyword>
<dbReference type="EMBL" id="JADCTT010000003">
    <property type="protein sequence ID" value="KAF9754521.1"/>
    <property type="molecule type" value="Genomic_DNA"/>
</dbReference>
<organism evidence="10">
    <name type="scientific">Bionectria ochroleuca</name>
    <name type="common">Gliocladium roseum</name>
    <dbReference type="NCBI Taxonomy" id="29856"/>
    <lineage>
        <taxon>Eukaryota</taxon>
        <taxon>Fungi</taxon>
        <taxon>Dikarya</taxon>
        <taxon>Ascomycota</taxon>
        <taxon>Pezizomycotina</taxon>
        <taxon>Sordariomycetes</taxon>
        <taxon>Hypocreomycetidae</taxon>
        <taxon>Hypocreales</taxon>
        <taxon>Bionectriaceae</taxon>
        <taxon>Clonostachys</taxon>
    </lineage>
</organism>
<evidence type="ECO:0000256" key="9">
    <source>
        <dbReference type="PIRNR" id="PIRNR000022"/>
    </source>
</evidence>
<evidence type="ECO:0000256" key="4">
    <source>
        <dbReference type="ARBA" id="ARBA00022660"/>
    </source>
</evidence>
<dbReference type="GO" id="GO:0006122">
    <property type="term" value="P:mitochondrial electron transport, ubiquinol to cytochrome c"/>
    <property type="evidence" value="ECO:0007669"/>
    <property type="project" value="InterPro"/>
</dbReference>
<dbReference type="PANTHER" id="PTHR12022:SF0">
    <property type="entry name" value="CYTOCHROME B-C1 COMPLEX SUBUNIT 7"/>
    <property type="match status" value="1"/>
</dbReference>
<dbReference type="Pfam" id="PF02271">
    <property type="entry name" value="UCR_14kD"/>
    <property type="match status" value="1"/>
</dbReference>
<keyword evidence="4 9" id="KW-0679">Respiratory chain</keyword>
<evidence type="ECO:0000256" key="3">
    <source>
        <dbReference type="ARBA" id="ARBA00022448"/>
    </source>
</evidence>
<evidence type="ECO:0000313" key="11">
    <source>
        <dbReference type="EMBL" id="KAF9754521.1"/>
    </source>
</evidence>
<dbReference type="AlphaFoldDB" id="A0A0B7K4X3"/>
<evidence type="ECO:0000256" key="8">
    <source>
        <dbReference type="ARBA" id="ARBA00023136"/>
    </source>
</evidence>
<sequence>MVSLAPYVLKRPWLSRILKPIASWYVGASGYRKLGLRYDDLMEEERESVQIALKRLSSKESYDRIYRIRRAVQCSYQHKLLPKSEWTKPEEDVSYLQHIIEQVEAEIAEKDALDTASVIKKH</sequence>
<dbReference type="InterPro" id="IPR003197">
    <property type="entry name" value="QCR7"/>
</dbReference>